<gene>
    <name evidence="2" type="ORF">WCY31_10365</name>
</gene>
<keyword evidence="3" id="KW-1185">Reference proteome</keyword>
<keyword evidence="1" id="KW-0812">Transmembrane</keyword>
<protein>
    <submittedName>
        <fullName evidence="2">Uncharacterized protein</fullName>
    </submittedName>
</protein>
<organism evidence="2 3">
    <name type="scientific">Sulfurimonas diazotrophicus</name>
    <dbReference type="NCBI Taxonomy" id="3131939"/>
    <lineage>
        <taxon>Bacteria</taxon>
        <taxon>Pseudomonadati</taxon>
        <taxon>Campylobacterota</taxon>
        <taxon>Epsilonproteobacteria</taxon>
        <taxon>Campylobacterales</taxon>
        <taxon>Sulfurimonadaceae</taxon>
        <taxon>Sulfurimonas</taxon>
    </lineage>
</organism>
<reference evidence="2 3" key="1">
    <citation type="submission" date="2024-03" db="EMBL/GenBank/DDBJ databases">
        <title>Sulfurimonas sp. HSL3-1.</title>
        <authorList>
            <person name="Wang S."/>
        </authorList>
    </citation>
    <scope>NUCLEOTIDE SEQUENCE [LARGE SCALE GENOMIC DNA]</scope>
    <source>
        <strain evidence="2 3">HSL3-1</strain>
    </source>
</reference>
<accession>A0ABZ3H7Y2</accession>
<keyword evidence="1" id="KW-1133">Transmembrane helix</keyword>
<evidence type="ECO:0000313" key="3">
    <source>
        <dbReference type="Proteomes" id="UP001447842"/>
    </source>
</evidence>
<evidence type="ECO:0000313" key="2">
    <source>
        <dbReference type="EMBL" id="XAU14642.1"/>
    </source>
</evidence>
<feature type="transmembrane region" description="Helical" evidence="1">
    <location>
        <begin position="12"/>
        <end position="33"/>
    </location>
</feature>
<proteinExistence type="predicted"/>
<feature type="transmembrane region" description="Helical" evidence="1">
    <location>
        <begin position="54"/>
        <end position="72"/>
    </location>
</feature>
<evidence type="ECO:0000256" key="1">
    <source>
        <dbReference type="SAM" id="Phobius"/>
    </source>
</evidence>
<dbReference type="Proteomes" id="UP001447842">
    <property type="component" value="Chromosome"/>
</dbReference>
<name>A0ABZ3H7Y2_9BACT</name>
<sequence>MFYSLQFSFWYLFFGTILTYLVWGFIVSFEVNLAMGGSKMARRWIRAHHTYKQLYYEVKVFYPMIYVGYFFLELLPHLLWKTPKAVFDMERLFNELFDEEER</sequence>
<dbReference type="EMBL" id="CP147920">
    <property type="protein sequence ID" value="XAU14642.1"/>
    <property type="molecule type" value="Genomic_DNA"/>
</dbReference>
<keyword evidence="1" id="KW-0472">Membrane</keyword>
<dbReference type="RefSeq" id="WP_345972315.1">
    <property type="nucleotide sequence ID" value="NZ_CP147920.1"/>
</dbReference>